<protein>
    <submittedName>
        <fullName evidence="1">Uncharacterized protein</fullName>
    </submittedName>
</protein>
<dbReference type="RefSeq" id="WP_309794459.1">
    <property type="nucleotide sequence ID" value="NZ_JAVDPW010000004.1"/>
</dbReference>
<sequence length="212" mass="24074">MSSPDHTTASFAAAKAEFETAWQDPSHTRFELPAVDVNRVLEDRYRTSAPVHVTRTMVWDMETKKAWDPATYIPYVVSGGTSWGRHMLKDGHERFFRASEQRAWIGNDRGQVLEDVFIDHAGQEVVFLGRDEMTTEAGGRIRAGDNQPLFHVIHAAGGSEAAPLNLWRIVILTERRDPRFIEPFEQMVKAGLLPGFLEIYIARDLGIVLERR</sequence>
<evidence type="ECO:0000313" key="2">
    <source>
        <dbReference type="Proteomes" id="UP001262410"/>
    </source>
</evidence>
<organism evidence="1 2">
    <name type="scientific">Inquilinus ginsengisoli</name>
    <dbReference type="NCBI Taxonomy" id="363840"/>
    <lineage>
        <taxon>Bacteria</taxon>
        <taxon>Pseudomonadati</taxon>
        <taxon>Pseudomonadota</taxon>
        <taxon>Alphaproteobacteria</taxon>
        <taxon>Rhodospirillales</taxon>
        <taxon>Rhodospirillaceae</taxon>
        <taxon>Inquilinus</taxon>
    </lineage>
</organism>
<evidence type="ECO:0000313" key="1">
    <source>
        <dbReference type="EMBL" id="MDR6290044.1"/>
    </source>
</evidence>
<proteinExistence type="predicted"/>
<gene>
    <name evidence="1" type="ORF">E9232_002565</name>
</gene>
<name>A0ABU1JR69_9PROT</name>
<keyword evidence="2" id="KW-1185">Reference proteome</keyword>
<reference evidence="1 2" key="1">
    <citation type="submission" date="2023-07" db="EMBL/GenBank/DDBJ databases">
        <title>Sorghum-associated microbial communities from plants grown in Nebraska, USA.</title>
        <authorList>
            <person name="Schachtman D."/>
        </authorList>
    </citation>
    <scope>NUCLEOTIDE SEQUENCE [LARGE SCALE GENOMIC DNA]</scope>
    <source>
        <strain evidence="1 2">584</strain>
    </source>
</reference>
<dbReference type="Proteomes" id="UP001262410">
    <property type="component" value="Unassembled WGS sequence"/>
</dbReference>
<comment type="caution">
    <text evidence="1">The sequence shown here is derived from an EMBL/GenBank/DDBJ whole genome shotgun (WGS) entry which is preliminary data.</text>
</comment>
<dbReference type="EMBL" id="JAVDPW010000004">
    <property type="protein sequence ID" value="MDR6290044.1"/>
    <property type="molecule type" value="Genomic_DNA"/>
</dbReference>
<accession>A0ABU1JR69</accession>